<feature type="domain" description="SWIM-type" evidence="2">
    <location>
        <begin position="84"/>
        <end position="124"/>
    </location>
</feature>
<dbReference type="AlphaFoldDB" id="A0AAE1DS98"/>
<proteinExistence type="predicted"/>
<name>A0AAE1DS98_9GAST</name>
<dbReference type="PROSITE" id="PS50966">
    <property type="entry name" value="ZF_SWIM"/>
    <property type="match status" value="1"/>
</dbReference>
<protein>
    <recommendedName>
        <fullName evidence="2">SWIM-type domain-containing protein</fullName>
    </recommendedName>
</protein>
<comment type="caution">
    <text evidence="3">The sequence shown here is derived from an EMBL/GenBank/DDBJ whole genome shotgun (WGS) entry which is preliminary data.</text>
</comment>
<dbReference type="GO" id="GO:0008270">
    <property type="term" value="F:zinc ion binding"/>
    <property type="evidence" value="ECO:0007669"/>
    <property type="project" value="UniProtKB-KW"/>
</dbReference>
<evidence type="ECO:0000256" key="1">
    <source>
        <dbReference type="PROSITE-ProRule" id="PRU00325"/>
    </source>
</evidence>
<gene>
    <name evidence="3" type="ORF">RRG08_052045</name>
</gene>
<organism evidence="3 4">
    <name type="scientific">Elysia crispata</name>
    <name type="common">lettuce slug</name>
    <dbReference type="NCBI Taxonomy" id="231223"/>
    <lineage>
        <taxon>Eukaryota</taxon>
        <taxon>Metazoa</taxon>
        <taxon>Spiralia</taxon>
        <taxon>Lophotrochozoa</taxon>
        <taxon>Mollusca</taxon>
        <taxon>Gastropoda</taxon>
        <taxon>Heterobranchia</taxon>
        <taxon>Euthyneura</taxon>
        <taxon>Panpulmonata</taxon>
        <taxon>Sacoglossa</taxon>
        <taxon>Placobranchoidea</taxon>
        <taxon>Plakobranchidae</taxon>
        <taxon>Elysia</taxon>
    </lineage>
</organism>
<evidence type="ECO:0000259" key="2">
    <source>
        <dbReference type="PROSITE" id="PS50966"/>
    </source>
</evidence>
<evidence type="ECO:0000313" key="3">
    <source>
        <dbReference type="EMBL" id="KAK3780887.1"/>
    </source>
</evidence>
<keyword evidence="1" id="KW-0479">Metal-binding</keyword>
<reference evidence="3" key="1">
    <citation type="journal article" date="2023" name="G3 (Bethesda)">
        <title>A reference genome for the long-term kleptoplast-retaining sea slug Elysia crispata morphotype clarki.</title>
        <authorList>
            <person name="Eastman K.E."/>
            <person name="Pendleton A.L."/>
            <person name="Shaikh M.A."/>
            <person name="Suttiyut T."/>
            <person name="Ogas R."/>
            <person name="Tomko P."/>
            <person name="Gavelis G."/>
            <person name="Widhalm J.R."/>
            <person name="Wisecaver J.H."/>
        </authorList>
    </citation>
    <scope>NUCLEOTIDE SEQUENCE</scope>
    <source>
        <strain evidence="3">ECLA1</strain>
    </source>
</reference>
<dbReference type="EMBL" id="JAWDGP010002675">
    <property type="protein sequence ID" value="KAK3780887.1"/>
    <property type="molecule type" value="Genomic_DNA"/>
</dbReference>
<keyword evidence="4" id="KW-1185">Reference proteome</keyword>
<accession>A0AAE1DS98</accession>
<sequence length="125" mass="14977">MELTIQRERQEKEMWLRREAEETAREEQIRLVVEKLCDSRSFPRYDELRKSCCLCQHFSQSFWENWDNMEIQKYAHYDLHGYSFTVFVVSKKEINKSHEVDGTVCTCCTSKSCRHVIAARKSSRS</sequence>
<dbReference type="InterPro" id="IPR007527">
    <property type="entry name" value="Znf_SWIM"/>
</dbReference>
<keyword evidence="1" id="KW-0862">Zinc</keyword>
<keyword evidence="1" id="KW-0863">Zinc-finger</keyword>
<dbReference type="Proteomes" id="UP001283361">
    <property type="component" value="Unassembled WGS sequence"/>
</dbReference>
<evidence type="ECO:0000313" key="4">
    <source>
        <dbReference type="Proteomes" id="UP001283361"/>
    </source>
</evidence>